<sequence>MLQTSRIISNKSFNIEEYETVKFDCLIEQHILAAWRISLRHDNIYRYYYTNSNFRHKFLQENEHEDKSRDVMFENNMHTMIFFNVRQWINSAFENIQCVIYNNKTNIFEIMIFYLNIYVSPFSFSLNINDISMKDQSIFWFYDTQRINIVCEIYSYPKSILQFYLNHQIIHSNEIIDCLYDDLSTVLLSNSLCLLQTHWRIRVRINTTIYLSKENNEQNFTCSIINFPYGNTWKYSTCIQFIEIEKKTIKLSTSFISSFKYSRIIETPLIDSTFVTLSTTQTIIFKKSDKFLQGSQDCQIHYGSRYQSISFIFIFVITLSIILTYLIYKSKRIKVFNITSIQ</sequence>
<gene>
    <name evidence="2" type="ORF">JXQ802_LOCUS23889</name>
</gene>
<reference evidence="2" key="1">
    <citation type="submission" date="2021-02" db="EMBL/GenBank/DDBJ databases">
        <authorList>
            <person name="Nowell W R."/>
        </authorList>
    </citation>
    <scope>NUCLEOTIDE SEQUENCE</scope>
</reference>
<keyword evidence="1" id="KW-0812">Transmembrane</keyword>
<evidence type="ECO:0000313" key="2">
    <source>
        <dbReference type="EMBL" id="CAF1191225.1"/>
    </source>
</evidence>
<dbReference type="AlphaFoldDB" id="A0A814VPU3"/>
<keyword evidence="1" id="KW-1133">Transmembrane helix</keyword>
<evidence type="ECO:0000313" key="3">
    <source>
        <dbReference type="Proteomes" id="UP000663870"/>
    </source>
</evidence>
<organism evidence="2 3">
    <name type="scientific">Rotaria sordida</name>
    <dbReference type="NCBI Taxonomy" id="392033"/>
    <lineage>
        <taxon>Eukaryota</taxon>
        <taxon>Metazoa</taxon>
        <taxon>Spiralia</taxon>
        <taxon>Gnathifera</taxon>
        <taxon>Rotifera</taxon>
        <taxon>Eurotatoria</taxon>
        <taxon>Bdelloidea</taxon>
        <taxon>Philodinida</taxon>
        <taxon>Philodinidae</taxon>
        <taxon>Rotaria</taxon>
    </lineage>
</organism>
<protein>
    <submittedName>
        <fullName evidence="2">Uncharacterized protein</fullName>
    </submittedName>
</protein>
<keyword evidence="3" id="KW-1185">Reference proteome</keyword>
<comment type="caution">
    <text evidence="2">The sequence shown here is derived from an EMBL/GenBank/DDBJ whole genome shotgun (WGS) entry which is preliminary data.</text>
</comment>
<evidence type="ECO:0000256" key="1">
    <source>
        <dbReference type="SAM" id="Phobius"/>
    </source>
</evidence>
<keyword evidence="1" id="KW-0472">Membrane</keyword>
<accession>A0A814VPU3</accession>
<dbReference type="EMBL" id="CAJNOL010000763">
    <property type="protein sequence ID" value="CAF1191225.1"/>
    <property type="molecule type" value="Genomic_DNA"/>
</dbReference>
<proteinExistence type="predicted"/>
<feature type="transmembrane region" description="Helical" evidence="1">
    <location>
        <begin position="308"/>
        <end position="328"/>
    </location>
</feature>
<name>A0A814VPU3_9BILA</name>
<dbReference type="Proteomes" id="UP000663870">
    <property type="component" value="Unassembled WGS sequence"/>
</dbReference>